<keyword evidence="2" id="KW-1185">Reference proteome</keyword>
<sequence length="143" mass="15189">MLDLKDLLNKDAIHGILSKLGVDQENSGDVINAALETINEKFSSNGTQMVSMLSQESNTADDEILEAQIEEGFLNKLSSGGASESLIQKLKGAAIPMILNFLREKIGGESGGMSILSTFLSKDENDKDGGLLGGLGDKISKLF</sequence>
<evidence type="ECO:0000313" key="1">
    <source>
        <dbReference type="EMBL" id="SFT63560.1"/>
    </source>
</evidence>
<reference evidence="1 2" key="1">
    <citation type="submission" date="2016-10" db="EMBL/GenBank/DDBJ databases">
        <authorList>
            <person name="de Groot N.N."/>
        </authorList>
    </citation>
    <scope>NUCLEOTIDE SEQUENCE [LARGE SCALE GENOMIC DNA]</scope>
    <source>
        <strain evidence="1 2">CGMCC 1.7005</strain>
    </source>
</reference>
<dbReference type="AlphaFoldDB" id="A0A1I6ZLK2"/>
<evidence type="ECO:0008006" key="3">
    <source>
        <dbReference type="Google" id="ProtNLM"/>
    </source>
</evidence>
<dbReference type="RefSeq" id="WP_090247709.1">
    <property type="nucleotide sequence ID" value="NZ_FPAS01000002.1"/>
</dbReference>
<name>A0A1I6ZLK2_9FLAO</name>
<organism evidence="1 2">
    <name type="scientific">Lishizhenia tianjinensis</name>
    <dbReference type="NCBI Taxonomy" id="477690"/>
    <lineage>
        <taxon>Bacteria</taxon>
        <taxon>Pseudomonadati</taxon>
        <taxon>Bacteroidota</taxon>
        <taxon>Flavobacteriia</taxon>
        <taxon>Flavobacteriales</taxon>
        <taxon>Crocinitomicaceae</taxon>
        <taxon>Lishizhenia</taxon>
    </lineage>
</organism>
<dbReference type="EMBL" id="FPAS01000002">
    <property type="protein sequence ID" value="SFT63560.1"/>
    <property type="molecule type" value="Genomic_DNA"/>
</dbReference>
<proteinExistence type="predicted"/>
<gene>
    <name evidence="1" type="ORF">SAMN05216474_1462</name>
</gene>
<evidence type="ECO:0000313" key="2">
    <source>
        <dbReference type="Proteomes" id="UP000236454"/>
    </source>
</evidence>
<protein>
    <recommendedName>
        <fullName evidence="3">DUF937 domain-containing protein</fullName>
    </recommendedName>
</protein>
<dbReference type="Proteomes" id="UP000236454">
    <property type="component" value="Unassembled WGS sequence"/>
</dbReference>
<accession>A0A1I6ZLK2</accession>